<dbReference type="AlphaFoldDB" id="A0A9P9E546"/>
<keyword evidence="3" id="KW-1185">Reference proteome</keyword>
<dbReference type="SUPFAM" id="SSF56091">
    <property type="entry name" value="DNA ligase/mRNA capping enzyme, catalytic domain"/>
    <property type="match status" value="1"/>
</dbReference>
<gene>
    <name evidence="2" type="ORF">B0J11DRAFT_231492</name>
</gene>
<name>A0A9P9E546_9PLEO</name>
<protein>
    <recommendedName>
        <fullName evidence="1">RNA ligase domain-containing protein</fullName>
    </recommendedName>
</protein>
<accession>A0A9P9E546</accession>
<dbReference type="EMBL" id="JAGMWT010000003">
    <property type="protein sequence ID" value="KAH7132609.1"/>
    <property type="molecule type" value="Genomic_DNA"/>
</dbReference>
<dbReference type="Pfam" id="PF09414">
    <property type="entry name" value="RNA_ligase"/>
    <property type="match status" value="1"/>
</dbReference>
<reference evidence="2" key="1">
    <citation type="journal article" date="2021" name="Nat. Commun.">
        <title>Genetic determinants of endophytism in the Arabidopsis root mycobiome.</title>
        <authorList>
            <person name="Mesny F."/>
            <person name="Miyauchi S."/>
            <person name="Thiergart T."/>
            <person name="Pickel B."/>
            <person name="Atanasova L."/>
            <person name="Karlsson M."/>
            <person name="Huettel B."/>
            <person name="Barry K.W."/>
            <person name="Haridas S."/>
            <person name="Chen C."/>
            <person name="Bauer D."/>
            <person name="Andreopoulos W."/>
            <person name="Pangilinan J."/>
            <person name="LaButti K."/>
            <person name="Riley R."/>
            <person name="Lipzen A."/>
            <person name="Clum A."/>
            <person name="Drula E."/>
            <person name="Henrissat B."/>
            <person name="Kohler A."/>
            <person name="Grigoriev I.V."/>
            <person name="Martin F.M."/>
            <person name="Hacquard S."/>
        </authorList>
    </citation>
    <scope>NUCLEOTIDE SEQUENCE</scope>
    <source>
        <strain evidence="2">MPI-CAGE-CH-0243</strain>
    </source>
</reference>
<dbReference type="Gene3D" id="3.30.470.30">
    <property type="entry name" value="DNA ligase/mRNA capping enzyme"/>
    <property type="match status" value="1"/>
</dbReference>
<dbReference type="Proteomes" id="UP000700596">
    <property type="component" value="Unassembled WGS sequence"/>
</dbReference>
<organism evidence="2 3">
    <name type="scientific">Dendryphion nanum</name>
    <dbReference type="NCBI Taxonomy" id="256645"/>
    <lineage>
        <taxon>Eukaryota</taxon>
        <taxon>Fungi</taxon>
        <taxon>Dikarya</taxon>
        <taxon>Ascomycota</taxon>
        <taxon>Pezizomycotina</taxon>
        <taxon>Dothideomycetes</taxon>
        <taxon>Pleosporomycetidae</taxon>
        <taxon>Pleosporales</taxon>
        <taxon>Torulaceae</taxon>
        <taxon>Dendryphion</taxon>
    </lineage>
</organism>
<dbReference type="OrthoDB" id="10005335at2759"/>
<dbReference type="InterPro" id="IPR021122">
    <property type="entry name" value="RNA_ligase_dom_REL/Rnl2"/>
</dbReference>
<sequence length="338" mass="38945">MTESSHSTLYPKITNHVREIVKRVQYGSKSDLLPIPIIGTVKLHGTHGDVLIHRDDSIVIQSRNTTNLTSAMDNCGFATSMLTKRTSLLQLRDQYQARWRELNSEKVLDSSIPVTIAGEWIGEKIQKGVAISQLSKRFVIISVKISGKWVPDMDYKDIESPYDDIYNISRGKFYHSILYPIDIQRTIDELEPLADKVASQCPFAESFGIIGEGEGLVWKLLPYIEDSELWFKTKGGRFKPTFTPAPRIVTENMTEKKEVAEAVALSWCSEDRLKQGWDYLKEKGFPQDIKGIKDYLRWVQQDILFEEKGYITEYKVDEKFLKGEIIRIARPWFMKKLQ</sequence>
<comment type="caution">
    <text evidence="2">The sequence shown here is derived from an EMBL/GenBank/DDBJ whole genome shotgun (WGS) entry which is preliminary data.</text>
</comment>
<evidence type="ECO:0000313" key="3">
    <source>
        <dbReference type="Proteomes" id="UP000700596"/>
    </source>
</evidence>
<evidence type="ECO:0000259" key="1">
    <source>
        <dbReference type="Pfam" id="PF09414"/>
    </source>
</evidence>
<proteinExistence type="predicted"/>
<evidence type="ECO:0000313" key="2">
    <source>
        <dbReference type="EMBL" id="KAH7132609.1"/>
    </source>
</evidence>
<feature type="domain" description="RNA ligase" evidence="1">
    <location>
        <begin position="36"/>
        <end position="233"/>
    </location>
</feature>